<dbReference type="Pfam" id="PF14541">
    <property type="entry name" value="TAXi_C"/>
    <property type="match status" value="1"/>
</dbReference>
<dbReference type="SUPFAM" id="SSF50630">
    <property type="entry name" value="Acid proteases"/>
    <property type="match status" value="1"/>
</dbReference>
<reference evidence="7" key="1">
    <citation type="submission" date="2024-03" db="EMBL/GenBank/DDBJ databases">
        <title>WGS assembly of Saponaria officinalis var. Norfolk2.</title>
        <authorList>
            <person name="Jenkins J."/>
            <person name="Shu S."/>
            <person name="Grimwood J."/>
            <person name="Barry K."/>
            <person name="Goodstein D."/>
            <person name="Schmutz J."/>
            <person name="Leebens-Mack J."/>
            <person name="Osbourn A."/>
        </authorList>
    </citation>
    <scope>NUCLEOTIDE SEQUENCE [LARGE SCALE GENOMIC DNA]</scope>
    <source>
        <strain evidence="7">JIC</strain>
    </source>
</reference>
<dbReference type="InterPro" id="IPR032861">
    <property type="entry name" value="TAXi_N"/>
</dbReference>
<evidence type="ECO:0000256" key="5">
    <source>
        <dbReference type="ARBA" id="ARBA00023180"/>
    </source>
</evidence>
<dbReference type="PANTHER" id="PTHR47967">
    <property type="entry name" value="OS07G0603500 PROTEIN-RELATED"/>
    <property type="match status" value="1"/>
</dbReference>
<dbReference type="InterPro" id="IPR032799">
    <property type="entry name" value="TAXi_C"/>
</dbReference>
<comment type="similarity">
    <text evidence="1">Belongs to the peptidase A1 family.</text>
</comment>
<proteinExistence type="inferred from homology"/>
<dbReference type="Pfam" id="PF14543">
    <property type="entry name" value="TAXi_N"/>
    <property type="match status" value="1"/>
</dbReference>
<evidence type="ECO:0000256" key="3">
    <source>
        <dbReference type="ARBA" id="ARBA00022750"/>
    </source>
</evidence>
<protein>
    <recommendedName>
        <fullName evidence="6">Peptidase A1 domain-containing protein</fullName>
    </recommendedName>
</protein>
<dbReference type="InterPro" id="IPR033121">
    <property type="entry name" value="PEPTIDASE_A1"/>
</dbReference>
<dbReference type="AlphaFoldDB" id="A0AAW1IPS1"/>
<keyword evidence="2" id="KW-0645">Protease</keyword>
<comment type="caution">
    <text evidence="7">The sequence shown here is derived from an EMBL/GenBank/DDBJ whole genome shotgun (WGS) entry which is preliminary data.</text>
</comment>
<evidence type="ECO:0000256" key="4">
    <source>
        <dbReference type="ARBA" id="ARBA00022801"/>
    </source>
</evidence>
<dbReference type="CDD" id="cd05476">
    <property type="entry name" value="pepsin_A_like_plant"/>
    <property type="match status" value="1"/>
</dbReference>
<dbReference type="PROSITE" id="PS51767">
    <property type="entry name" value="PEPTIDASE_A1"/>
    <property type="match status" value="1"/>
</dbReference>
<dbReference type="InterPro" id="IPR051708">
    <property type="entry name" value="Plant_Aspart_Prot_A1"/>
</dbReference>
<organism evidence="7 8">
    <name type="scientific">Saponaria officinalis</name>
    <name type="common">Common soapwort</name>
    <name type="synonym">Lychnis saponaria</name>
    <dbReference type="NCBI Taxonomy" id="3572"/>
    <lineage>
        <taxon>Eukaryota</taxon>
        <taxon>Viridiplantae</taxon>
        <taxon>Streptophyta</taxon>
        <taxon>Embryophyta</taxon>
        <taxon>Tracheophyta</taxon>
        <taxon>Spermatophyta</taxon>
        <taxon>Magnoliopsida</taxon>
        <taxon>eudicotyledons</taxon>
        <taxon>Gunneridae</taxon>
        <taxon>Pentapetalae</taxon>
        <taxon>Caryophyllales</taxon>
        <taxon>Caryophyllaceae</taxon>
        <taxon>Caryophylleae</taxon>
        <taxon>Saponaria</taxon>
    </lineage>
</organism>
<feature type="domain" description="Peptidase A1" evidence="6">
    <location>
        <begin position="31"/>
        <end position="394"/>
    </location>
</feature>
<dbReference type="InterPro" id="IPR034161">
    <property type="entry name" value="Pepsin-like_plant"/>
</dbReference>
<dbReference type="Proteomes" id="UP001443914">
    <property type="component" value="Unassembled WGS sequence"/>
</dbReference>
<dbReference type="GO" id="GO:0005576">
    <property type="term" value="C:extracellular region"/>
    <property type="evidence" value="ECO:0007669"/>
    <property type="project" value="TreeGrafter"/>
</dbReference>
<evidence type="ECO:0000256" key="2">
    <source>
        <dbReference type="ARBA" id="ARBA00022670"/>
    </source>
</evidence>
<evidence type="ECO:0000256" key="1">
    <source>
        <dbReference type="ARBA" id="ARBA00007447"/>
    </source>
</evidence>
<keyword evidence="4" id="KW-0378">Hydrolase</keyword>
<dbReference type="GO" id="GO:0006508">
    <property type="term" value="P:proteolysis"/>
    <property type="evidence" value="ECO:0007669"/>
    <property type="project" value="UniProtKB-KW"/>
</dbReference>
<sequence length="403" mass="45951">MSLSRVHTYSKKSITPNSIKLPVWVASSSYYLTQLTLGAGHGLITTYVLIDTAYPETWIQCEGCDPCIQLANRNFPYSESPSFRKMRKQDRMCDPYWEYDGFCGFDFVYGLNARARGFIGKDRFYFFMDNSDQTFMVPSVAFGCALENENFNFGSNDGPHNIIAGIHGLAPGPRSFLTQLGYQIRNRFSYCLVSFHYYINAAHSFMHFGDYAQISGDDDRIVQTISMYNERHYHLYLNGISVDGVRLSIDPSIFELDPEHFRRGFFIDSGTPITTLARSAYKPLEDAVAEFFRDNYGMHPIDVSNDEKDLCYLNDLDHIPNLPSVILHFELHGHNEDVDWVLGKDNVFRTFSTEGGFCLAIIDTDDPGPNVFGSYQQADFHILYDVENGLLSFVPERCQEITA</sequence>
<evidence type="ECO:0000259" key="6">
    <source>
        <dbReference type="PROSITE" id="PS51767"/>
    </source>
</evidence>
<name>A0AAW1IPS1_SAPOF</name>
<keyword evidence="3" id="KW-0064">Aspartyl protease</keyword>
<accession>A0AAW1IPS1</accession>
<keyword evidence="8" id="KW-1185">Reference proteome</keyword>
<dbReference type="Gene3D" id="2.40.70.10">
    <property type="entry name" value="Acid Proteases"/>
    <property type="match status" value="2"/>
</dbReference>
<evidence type="ECO:0000313" key="7">
    <source>
        <dbReference type="EMBL" id="KAK9691703.1"/>
    </source>
</evidence>
<dbReference type="EMBL" id="JBDFQZ010000009">
    <property type="protein sequence ID" value="KAK9691703.1"/>
    <property type="molecule type" value="Genomic_DNA"/>
</dbReference>
<dbReference type="GO" id="GO:0004190">
    <property type="term" value="F:aspartic-type endopeptidase activity"/>
    <property type="evidence" value="ECO:0007669"/>
    <property type="project" value="UniProtKB-KW"/>
</dbReference>
<evidence type="ECO:0000313" key="8">
    <source>
        <dbReference type="Proteomes" id="UP001443914"/>
    </source>
</evidence>
<gene>
    <name evidence="7" type="ORF">RND81_09G213300</name>
</gene>
<keyword evidence="5" id="KW-0325">Glycoprotein</keyword>
<dbReference type="PANTHER" id="PTHR47967:SF128">
    <property type="entry name" value="ASPARTIC PROTEINASE CDR1-LIKE"/>
    <property type="match status" value="1"/>
</dbReference>
<dbReference type="InterPro" id="IPR021109">
    <property type="entry name" value="Peptidase_aspartic_dom_sf"/>
</dbReference>